<dbReference type="GO" id="GO:0070573">
    <property type="term" value="F:metallodipeptidase activity"/>
    <property type="evidence" value="ECO:0007669"/>
    <property type="project" value="InterPro"/>
</dbReference>
<dbReference type="PANTHER" id="PTHR10443:SF12">
    <property type="entry name" value="DIPEPTIDASE"/>
    <property type="match status" value="1"/>
</dbReference>
<proteinExistence type="predicted"/>
<reference evidence="1 2" key="1">
    <citation type="submission" date="2017-08" db="EMBL/GenBank/DDBJ databases">
        <title>Infants hospitalized years apart are colonized by the same room-sourced microbial strains.</title>
        <authorList>
            <person name="Brooks B."/>
            <person name="Olm M.R."/>
            <person name="Firek B.A."/>
            <person name="Baker R."/>
            <person name="Thomas B.C."/>
            <person name="Morowitz M.J."/>
            <person name="Banfield J.F."/>
        </authorList>
    </citation>
    <scope>NUCLEOTIDE SEQUENCE [LARGE SCALE GENOMIC DNA]</scope>
    <source>
        <strain evidence="1">S2_005_001_R2_27</strain>
    </source>
</reference>
<dbReference type="Gene3D" id="3.20.20.140">
    <property type="entry name" value="Metal-dependent hydrolases"/>
    <property type="match status" value="1"/>
</dbReference>
<dbReference type="AlphaFoldDB" id="A0A2W5R4F8"/>
<dbReference type="Proteomes" id="UP000248887">
    <property type="component" value="Unassembled WGS sequence"/>
</dbReference>
<dbReference type="PANTHER" id="PTHR10443">
    <property type="entry name" value="MICROSOMAL DIPEPTIDASE"/>
    <property type="match status" value="1"/>
</dbReference>
<dbReference type="EMBL" id="QFQD01000016">
    <property type="protein sequence ID" value="PZQ83862.1"/>
    <property type="molecule type" value="Genomic_DNA"/>
</dbReference>
<dbReference type="PROSITE" id="PS51365">
    <property type="entry name" value="RENAL_DIPEPTIDASE_2"/>
    <property type="match status" value="1"/>
</dbReference>
<sequence>MLIDGVQFCQWSRRVFEQMREARMSAVHVTVAYHENFRKTVEHLVDWNWRFEEHRDLILHARTMEDVDRARASGRTAILFGLQTPMPIEDDLGLVEILHTLGIRFLQLTYNNQSLLGSGWMEPQDGGITRMGREVIAQMNRLGMVVDMSHAGERTTLEAIELSQRPVAITHANPSWWHPTGRNKSRQVLRRLGESGGMLGLSLYPHHMAGGPETRLESFCAMAREVADVMGVDRLGIGSDLCQDQPDDVVRWMRSGRWSRPEASPVSFPPQPPWFRDNRDFPRLADGLIGAGFTASEAAGVLGGNWYRFMREAFTPAREGASEGRG</sequence>
<dbReference type="Pfam" id="PF01244">
    <property type="entry name" value="Peptidase_M19"/>
    <property type="match status" value="1"/>
</dbReference>
<dbReference type="GO" id="GO:0006508">
    <property type="term" value="P:proteolysis"/>
    <property type="evidence" value="ECO:0007669"/>
    <property type="project" value="InterPro"/>
</dbReference>
<dbReference type="InterPro" id="IPR008257">
    <property type="entry name" value="Pept_M19"/>
</dbReference>
<evidence type="ECO:0000313" key="1">
    <source>
        <dbReference type="EMBL" id="PZQ83862.1"/>
    </source>
</evidence>
<dbReference type="InterPro" id="IPR032466">
    <property type="entry name" value="Metal_Hydrolase"/>
</dbReference>
<dbReference type="SUPFAM" id="SSF51556">
    <property type="entry name" value="Metallo-dependent hydrolases"/>
    <property type="match status" value="1"/>
</dbReference>
<evidence type="ECO:0000313" key="2">
    <source>
        <dbReference type="Proteomes" id="UP000248887"/>
    </source>
</evidence>
<accession>A0A2W5R4F8</accession>
<protein>
    <submittedName>
        <fullName evidence="1">Peptidase M19</fullName>
    </submittedName>
</protein>
<comment type="caution">
    <text evidence="1">The sequence shown here is derived from an EMBL/GenBank/DDBJ whole genome shotgun (WGS) entry which is preliminary data.</text>
</comment>
<organism evidence="1 2">
    <name type="scientific">Ancylobacter novellus</name>
    <name type="common">Thiobacillus novellus</name>
    <dbReference type="NCBI Taxonomy" id="921"/>
    <lineage>
        <taxon>Bacteria</taxon>
        <taxon>Pseudomonadati</taxon>
        <taxon>Pseudomonadota</taxon>
        <taxon>Alphaproteobacteria</taxon>
        <taxon>Hyphomicrobiales</taxon>
        <taxon>Xanthobacteraceae</taxon>
        <taxon>Ancylobacter</taxon>
    </lineage>
</organism>
<gene>
    <name evidence="1" type="ORF">DI549_06830</name>
</gene>
<name>A0A2W5R4F8_ANCNO</name>